<dbReference type="Gene3D" id="3.40.50.970">
    <property type="match status" value="2"/>
</dbReference>
<dbReference type="PANTHER" id="PTHR18968">
    <property type="entry name" value="THIAMINE PYROPHOSPHATE ENZYMES"/>
    <property type="match status" value="1"/>
</dbReference>
<dbReference type="NCBIfam" id="NF006203">
    <property type="entry name" value="PRK08327.1"/>
    <property type="match status" value="1"/>
</dbReference>
<dbReference type="Pfam" id="PF02775">
    <property type="entry name" value="TPP_enzyme_C"/>
    <property type="match status" value="1"/>
</dbReference>
<dbReference type="SUPFAM" id="SSF52518">
    <property type="entry name" value="Thiamin diphosphate-binding fold (THDP-binding)"/>
    <property type="match status" value="2"/>
</dbReference>
<evidence type="ECO:0000259" key="4">
    <source>
        <dbReference type="Pfam" id="PF02776"/>
    </source>
</evidence>
<sequence>MAAQANSDVPATEMSSGAAHVLKALVAADITHLFVNLGSDHPAFLAAFANKQFADKIKIFTAPNEMNALSAASGFAQVTGRPAAVLVHVECGTLGLAGAIHNVSKGRIPVMILAGTVPVTMEGELPGSRNEYIHWIQDVPDQRAIVRQYMRYEHEIRRPHNAAQLVLRAVQFMMSEPRGPAYLVASREALEETVATPASTLTSCDASLNGALEAPGLLPSSAQELAHILLAAERPLIVTSYCGRSPSGFTTLERLADTVAIAVHDNAPIYNNFPTTSSVMHQGHQWNGGGQLPALAEADVVLVVDSDVPWIGAQSRPKAGASVYHLDCDPLKETTTLWSLPCTKRWKVDSAVALGQILEAVESSAEFSSAETKARIEDRRAFLTARFAERQMKLRAAEATPAAGKPLTVPFVMARLREATAGVDVVGLNESTTNLGNVADHLGHNGPLSLIGSGGGALGWYSGAAVGAALGLREDAARQAAHAAPANKDPLIVAFTGDGTWLFGVPSCAYWMAAKYNTPFVTIIWNNGGWASPKNACLRIHPEVARAPASEGAKSVPSLSDDLMVALTPSPAFGKIAEGAAGAWWATVREASEVDAALQKAVAVVRNEKRCALIEVVIPSI</sequence>
<dbReference type="SUPFAM" id="SSF52467">
    <property type="entry name" value="DHS-like NAD/FAD-binding domain"/>
    <property type="match status" value="1"/>
</dbReference>
<dbReference type="InterPro" id="IPR011766">
    <property type="entry name" value="TPP_enzyme_TPP-bd"/>
</dbReference>
<dbReference type="InterPro" id="IPR029061">
    <property type="entry name" value="THDP-binding"/>
</dbReference>
<organism evidence="5 6">
    <name type="scientific">Sporothrix curviconia</name>
    <dbReference type="NCBI Taxonomy" id="1260050"/>
    <lineage>
        <taxon>Eukaryota</taxon>
        <taxon>Fungi</taxon>
        <taxon>Dikarya</taxon>
        <taxon>Ascomycota</taxon>
        <taxon>Pezizomycotina</taxon>
        <taxon>Sordariomycetes</taxon>
        <taxon>Sordariomycetidae</taxon>
        <taxon>Ophiostomatales</taxon>
        <taxon>Ophiostomataceae</taxon>
        <taxon>Sporothrix</taxon>
    </lineage>
</organism>
<evidence type="ECO:0000256" key="2">
    <source>
        <dbReference type="ARBA" id="ARBA00023052"/>
    </source>
</evidence>
<evidence type="ECO:0000313" key="5">
    <source>
        <dbReference type="EMBL" id="CAK7235032.1"/>
    </source>
</evidence>
<dbReference type="EMBL" id="CAWUHB010000092">
    <property type="protein sequence ID" value="CAK7235032.1"/>
    <property type="molecule type" value="Genomic_DNA"/>
</dbReference>
<dbReference type="Pfam" id="PF02776">
    <property type="entry name" value="TPP_enzyme_N"/>
    <property type="match status" value="1"/>
</dbReference>
<dbReference type="InterPro" id="IPR029035">
    <property type="entry name" value="DHS-like_NAD/FAD-binding_dom"/>
</dbReference>
<dbReference type="Proteomes" id="UP001642405">
    <property type="component" value="Unassembled WGS sequence"/>
</dbReference>
<feature type="domain" description="Thiamine pyrophosphate enzyme TPP-binding" evidence="3">
    <location>
        <begin position="438"/>
        <end position="616"/>
    </location>
</feature>
<proteinExistence type="inferred from homology"/>
<dbReference type="InterPro" id="IPR045229">
    <property type="entry name" value="TPP_enz"/>
</dbReference>
<evidence type="ECO:0000256" key="1">
    <source>
        <dbReference type="ARBA" id="ARBA00007812"/>
    </source>
</evidence>
<feature type="domain" description="Thiamine pyrophosphate enzyme N-terminal TPP-binding" evidence="4">
    <location>
        <begin position="17"/>
        <end position="144"/>
    </location>
</feature>
<comment type="caution">
    <text evidence="5">The sequence shown here is derived from an EMBL/GenBank/DDBJ whole genome shotgun (WGS) entry which is preliminary data.</text>
</comment>
<evidence type="ECO:0000259" key="3">
    <source>
        <dbReference type="Pfam" id="PF02775"/>
    </source>
</evidence>
<reference evidence="5 6" key="1">
    <citation type="submission" date="2024-01" db="EMBL/GenBank/DDBJ databases">
        <authorList>
            <person name="Allen C."/>
            <person name="Tagirdzhanova G."/>
        </authorList>
    </citation>
    <scope>NUCLEOTIDE SEQUENCE [LARGE SCALE GENOMIC DNA]</scope>
</reference>
<keyword evidence="6" id="KW-1185">Reference proteome</keyword>
<dbReference type="Gene3D" id="3.40.50.1220">
    <property type="entry name" value="TPP-binding domain"/>
    <property type="match status" value="1"/>
</dbReference>
<comment type="similarity">
    <text evidence="1">Belongs to the TPP enzyme family.</text>
</comment>
<evidence type="ECO:0000313" key="6">
    <source>
        <dbReference type="Proteomes" id="UP001642405"/>
    </source>
</evidence>
<accession>A0ABP0CSC1</accession>
<gene>
    <name evidence="5" type="ORF">SCUCBS95973_009133</name>
</gene>
<evidence type="ECO:0008006" key="7">
    <source>
        <dbReference type="Google" id="ProtNLM"/>
    </source>
</evidence>
<name>A0ABP0CSC1_9PEZI</name>
<dbReference type="CDD" id="cd07035">
    <property type="entry name" value="TPP_PYR_POX_like"/>
    <property type="match status" value="1"/>
</dbReference>
<dbReference type="PANTHER" id="PTHR18968:SF164">
    <property type="entry name" value="PYRUVATE DECARBOXYLASE"/>
    <property type="match status" value="1"/>
</dbReference>
<keyword evidence="2" id="KW-0786">Thiamine pyrophosphate</keyword>
<dbReference type="InterPro" id="IPR012001">
    <property type="entry name" value="Thiamin_PyroP_enz_TPP-bd_dom"/>
</dbReference>
<protein>
    <recommendedName>
        <fullName evidence="7">Pyruvate decarboxylase</fullName>
    </recommendedName>
</protein>